<feature type="region of interest" description="Disordered" evidence="1">
    <location>
        <begin position="425"/>
        <end position="486"/>
    </location>
</feature>
<keyword evidence="3" id="KW-1185">Reference proteome</keyword>
<name>A0A914HXF9_GLORO</name>
<evidence type="ECO:0000256" key="1">
    <source>
        <dbReference type="SAM" id="MobiDB-lite"/>
    </source>
</evidence>
<dbReference type="AlphaFoldDB" id="A0A914HXF9"/>
<protein>
    <recommendedName>
        <fullName evidence="2">DUF7516 domain-containing protein</fullName>
    </recommendedName>
</protein>
<proteinExistence type="predicted"/>
<feature type="compositionally biased region" description="Basic and acidic residues" evidence="1">
    <location>
        <begin position="425"/>
        <end position="452"/>
    </location>
</feature>
<organism evidence="3 4">
    <name type="scientific">Globodera rostochiensis</name>
    <name type="common">Golden nematode worm</name>
    <name type="synonym">Heterodera rostochiensis</name>
    <dbReference type="NCBI Taxonomy" id="31243"/>
    <lineage>
        <taxon>Eukaryota</taxon>
        <taxon>Metazoa</taxon>
        <taxon>Ecdysozoa</taxon>
        <taxon>Nematoda</taxon>
        <taxon>Chromadorea</taxon>
        <taxon>Rhabditida</taxon>
        <taxon>Tylenchina</taxon>
        <taxon>Tylenchomorpha</taxon>
        <taxon>Tylenchoidea</taxon>
        <taxon>Heteroderidae</taxon>
        <taxon>Heteroderinae</taxon>
        <taxon>Globodera</taxon>
    </lineage>
</organism>
<feature type="region of interest" description="Disordered" evidence="1">
    <location>
        <begin position="349"/>
        <end position="389"/>
    </location>
</feature>
<accession>A0A914HXF9</accession>
<evidence type="ECO:0000259" key="2">
    <source>
        <dbReference type="Pfam" id="PF24360"/>
    </source>
</evidence>
<feature type="domain" description="DUF7516" evidence="2">
    <location>
        <begin position="204"/>
        <end position="262"/>
    </location>
</feature>
<dbReference type="Proteomes" id="UP000887572">
    <property type="component" value="Unplaced"/>
</dbReference>
<sequence>MAQIDSLMFDLLAFQNLLALNRGTELMCIVAVIDEIVTADEPVMLRLHKSNNDVKEATTKKVRRQKVRTPTRNFCRNNCWPRSLPNFAQPHEQLAAVLHACLPIQSHGHPRFMRAAMSIPYPWEVEIDRQSRITGITTKGFALKFQSCKDFEFYENGWYGRCLCLYNTITNRFPFGYASDLEELVQGSYSKLDGRDCCAVWPNNKYLDEYGTQLSKTELRKLFNKGKMQEVLQEFLTEDVEIAIDTEQHGVLFLKLKRPLKEALASQPKVATNLVPASKEGGTASKIVPLLRPIGHSVEEVHHQQNDDDEQKLMADLGLVQQKKLQNSAKTDKSEVVLEDNLTTARNLPKKKEMPKIPILTDSEDEEVAEEEGTDGLGTEPPRDGERGRADLDKLRQQRLASNAAAKSVEKGARVSHAEKYILRVKQNREEQSMMPRGRDASRQPVKTKNESSEDEEAEDERANAKEWTNRNGNSANGPTANEKQKIGELTKYDRYLYSAVISTFMHVHKSITISKLHNYLSENYSNGNLFRSVFPDQSELLEFVRANCKNIRCTEVSANEIALLWNEDSEQQMVRLLLKVGKVLMLNEVAYAD</sequence>
<reference evidence="4" key="1">
    <citation type="submission" date="2022-11" db="UniProtKB">
        <authorList>
            <consortium name="WormBaseParasite"/>
        </authorList>
    </citation>
    <scope>IDENTIFICATION</scope>
</reference>
<feature type="compositionally biased region" description="Polar residues" evidence="1">
    <location>
        <begin position="470"/>
        <end position="482"/>
    </location>
</feature>
<dbReference type="WBParaSite" id="Gr19_v10_g5373.t1">
    <property type="protein sequence ID" value="Gr19_v10_g5373.t1"/>
    <property type="gene ID" value="Gr19_v10_g5373"/>
</dbReference>
<evidence type="ECO:0000313" key="4">
    <source>
        <dbReference type="WBParaSite" id="Gr19_v10_g5373.t1"/>
    </source>
</evidence>
<dbReference type="Pfam" id="PF24360">
    <property type="entry name" value="DUF7516"/>
    <property type="match status" value="1"/>
</dbReference>
<dbReference type="InterPro" id="IPR055938">
    <property type="entry name" value="DUF7516"/>
</dbReference>
<feature type="compositionally biased region" description="Acidic residues" evidence="1">
    <location>
        <begin position="362"/>
        <end position="374"/>
    </location>
</feature>
<evidence type="ECO:0000313" key="3">
    <source>
        <dbReference type="Proteomes" id="UP000887572"/>
    </source>
</evidence>